<organism evidence="1 2">
    <name type="scientific">Ananas comosus</name>
    <name type="common">Pineapple</name>
    <name type="synonym">Ananas ananas</name>
    <dbReference type="NCBI Taxonomy" id="4615"/>
    <lineage>
        <taxon>Eukaryota</taxon>
        <taxon>Viridiplantae</taxon>
        <taxon>Streptophyta</taxon>
        <taxon>Embryophyta</taxon>
        <taxon>Tracheophyta</taxon>
        <taxon>Spermatophyta</taxon>
        <taxon>Magnoliopsida</taxon>
        <taxon>Liliopsida</taxon>
        <taxon>Poales</taxon>
        <taxon>Bromeliaceae</taxon>
        <taxon>Bromelioideae</taxon>
        <taxon>Ananas</taxon>
    </lineage>
</organism>
<comment type="caution">
    <text evidence="1">The sequence shown here is derived from an EMBL/GenBank/DDBJ whole genome shotgun (WGS) entry which is preliminary data.</text>
</comment>
<sequence>MLVKVGALQYLDHSTAAFCHLDASFLKGLAQPKRHELLSFETIPFADLHIMKTFESKVWFCMLSFKEWNVSRFGFML</sequence>
<evidence type="ECO:0000313" key="2">
    <source>
        <dbReference type="Proteomes" id="UP000092600"/>
    </source>
</evidence>
<reference evidence="1 2" key="1">
    <citation type="journal article" date="2016" name="DNA Res.">
        <title>The draft genome of MD-2 pineapple using hybrid error correction of long reads.</title>
        <authorList>
            <person name="Redwan R.M."/>
            <person name="Saidin A."/>
            <person name="Kumar S.V."/>
        </authorList>
    </citation>
    <scope>NUCLEOTIDE SEQUENCE [LARGE SCALE GENOMIC DNA]</scope>
    <source>
        <strain evidence="2">cv. MD2</strain>
        <tissue evidence="1">Leaf</tissue>
    </source>
</reference>
<evidence type="ECO:0000313" key="1">
    <source>
        <dbReference type="EMBL" id="OAY74670.1"/>
    </source>
</evidence>
<proteinExistence type="predicted"/>
<dbReference type="AlphaFoldDB" id="A0A199VD23"/>
<gene>
    <name evidence="1" type="ORF">ACMD2_02317</name>
</gene>
<dbReference type="Proteomes" id="UP000092600">
    <property type="component" value="Unassembled WGS sequence"/>
</dbReference>
<accession>A0A199VD23</accession>
<dbReference type="EMBL" id="LSRQ01002333">
    <property type="protein sequence ID" value="OAY74670.1"/>
    <property type="molecule type" value="Genomic_DNA"/>
</dbReference>
<protein>
    <submittedName>
        <fullName evidence="1">Uncharacterized protein</fullName>
    </submittedName>
</protein>
<name>A0A199VD23_ANACO</name>